<reference evidence="3" key="1">
    <citation type="submission" date="2022-11" db="UniProtKB">
        <authorList>
            <consortium name="WormBaseParasite"/>
        </authorList>
    </citation>
    <scope>IDENTIFICATION</scope>
</reference>
<proteinExistence type="predicted"/>
<evidence type="ECO:0000313" key="3">
    <source>
        <dbReference type="WBParaSite" id="jg8697"/>
    </source>
</evidence>
<sequence>MENITRNASLMDDNIFDQEDTVLKNARENSTVQENKVSETSVRDSVSGVKLSPTPSMIIFDVELDNSKPKESNMVEEGLKSNKSLQRIE</sequence>
<protein>
    <submittedName>
        <fullName evidence="3">Uncharacterized protein</fullName>
    </submittedName>
</protein>
<evidence type="ECO:0000313" key="2">
    <source>
        <dbReference type="Proteomes" id="UP000887574"/>
    </source>
</evidence>
<dbReference type="Proteomes" id="UP000887574">
    <property type="component" value="Unplaced"/>
</dbReference>
<dbReference type="AlphaFoldDB" id="A0A915ERZ6"/>
<keyword evidence="2" id="KW-1185">Reference proteome</keyword>
<feature type="compositionally biased region" description="Polar residues" evidence="1">
    <location>
        <begin position="29"/>
        <end position="44"/>
    </location>
</feature>
<evidence type="ECO:0000256" key="1">
    <source>
        <dbReference type="SAM" id="MobiDB-lite"/>
    </source>
</evidence>
<name>A0A915ERZ6_9BILA</name>
<feature type="region of interest" description="Disordered" evidence="1">
    <location>
        <begin position="67"/>
        <end position="89"/>
    </location>
</feature>
<feature type="region of interest" description="Disordered" evidence="1">
    <location>
        <begin position="29"/>
        <end position="49"/>
    </location>
</feature>
<organism evidence="2 3">
    <name type="scientific">Ditylenchus dipsaci</name>
    <dbReference type="NCBI Taxonomy" id="166011"/>
    <lineage>
        <taxon>Eukaryota</taxon>
        <taxon>Metazoa</taxon>
        <taxon>Ecdysozoa</taxon>
        <taxon>Nematoda</taxon>
        <taxon>Chromadorea</taxon>
        <taxon>Rhabditida</taxon>
        <taxon>Tylenchina</taxon>
        <taxon>Tylenchomorpha</taxon>
        <taxon>Sphaerularioidea</taxon>
        <taxon>Anguinidae</taxon>
        <taxon>Anguininae</taxon>
        <taxon>Ditylenchus</taxon>
    </lineage>
</organism>
<accession>A0A915ERZ6</accession>
<dbReference type="WBParaSite" id="jg8697">
    <property type="protein sequence ID" value="jg8697"/>
    <property type="gene ID" value="jg8697"/>
</dbReference>